<dbReference type="EMBL" id="JBGBPQ010000008">
    <property type="protein sequence ID" value="KAL1521018.1"/>
    <property type="molecule type" value="Genomic_DNA"/>
</dbReference>
<sequence length="2658" mass="295678">MSDPVQRRRFLSSLLIRVLSAQHREQMLPDWNKYSNEFYTLIYEDVTSNIVEKQLLGVQYILEVLRLEVDDRASMVTNFANCLQQLNSKSSEPEVLQKASHALGELAKVEGGSAAVEPLLKQALQRLRTGNKLESAVLVIEELAKNAPTLTYVHVKEVLDHMWDAVFHLNVVVRDGAANALHACLALVAGRESRARTGWYAKVFEEAQRGFSLNLTEASHGALLTTTELLGASGAHLTERDLTLLFESAWALRDHRERFMRRAALALLPRFAQHCAQSSTAPQLFVSKYFDQSLDFMLDCLRSSRDEMRPYAFVAIGDVALYTRSQTRRPSMIVRQAVQSLQMQETLQQRKTMQRTPTPDSMQSSVSSWMGSAISGLKARVGSVNAQHAAAEEAAAVEAAAIAAIELGGDGARRGVHPLTGLLDKVLAEVKANLQSKKTSKKPVYCDQAIVCVAKLAEAMPQQMGARMEELMPYLFSSGITPTLSDAMESISHFLPDQAAKMKAHVLDAVLGALARMSFSEWSRMSAHERAAAFAATAFADNEHAGPAQVALALQTLGTFNSGDWSNDPAVLSLVLECAGYFLDAQPAEIRRAAAADLKSLAFGSLFAGRLTEPITRGNVRTLLYAQRPSSATELSGVDSLQSARARMDERARLIRILSEVLQKVLITGAVDPESSIRSLVCTSLGTRYDAQLAQPDALRCIFLWLNDERFDIRLASASILGRLGHVNPALVLPAIRTKLMQLLTEVEYSMSPQVRQQAAQLLGTIADSAASLIEPYAPSILAALSGPLADSSANVAAAALTSVSQLARVSAQAVKPHTTRLITRAIDGLRDQSSAIRRASLGVIAQVVRASGDASKAYRRHPSLLPRLLSMLKSEHLPELRLELLRALGVLGALDPAQQTMNVLKLQRNASQQQGSRGVAADRHGEPVQTLGAAHMPTEDHGQAESPMPQGMNSSHPDYYHTVAILALVSVLGDRSLAKQHKDASKAIVHIFSSVGSKSSEFLPVAMPPLLRSLASADRALGEIMLKHLCDIVAITKREIQPYVPAVVEKIRQFWSGEAASEKTQRMCISLIEGLSVAIGDAFTFYLPELLPMLLAIFQTETSPQRTNTRAVLQALNNNLMLLIDDFLYMVLSAALQLLESTDAPLDVRTDALRYVGSLAAWKDVSSFSSPIVHSLLRTLDGPYPQLRTEAVDTLYGLAYRLGAAYLVYEPAVRTVMRRAAIKDVIVEKYEVLVHSISTSQQDGWPGPSPILINSDPDPSNEAGSGIERGSYRRYHSMHADIGACNPPRDGSTEDAELKRHHLNLSRLSKAWDTRNRLTPEDWQDWFNHFSLELLRESPSPALRGCMALAERSAPLTIELFNAAFVCCWEELLMREDYGATSNLKDNLETAMEAEQMPHQLLQRLLNLAEFMERGDKPLGIRWAKLGWLSSTAHAYAKALHYKEIVFESAWPSSTTIEALITINKDLQQFDSARGILEYARTEYPEQFKESWYEKLQDWTQALQAYERMEAWRDLDDDENLGVMRCHLALGDWEPLASLAQRLWQDSISNNLEMRNEVAILGAYAEFNLAVGGSYGTPEHWSKMQGYARDVPTTLVEGCIFNAVLAIHEGELVLGQEYVDRGRTVIDRELTALVNESYNRAYGKMVQLQQLAELEEIISHRASADAFPAERLVSLWGSRLLQGERSVHVWKNLLSLHALAINPEQNRDTLLKFCHMCQKAGRHSLARRTLYACGVPEQSGEARTESVASISSWSGRWENELADVPLQVQYAYATHLWGTDDPASRAQALDLLGEMLKQRGGPLTPDDTRTKAELAILAKSWLRYGKWELQGDLSVTRASMLSMRSQAESSAMDQALERCANATQLDPTSYKAWHALAMLHFDVVQSEGVDATETEEEPVVKRSRSSTLGVSLIQSHVVPAVEAFFRSIALGEQRKLQDILRLLTLWFQHGSDMRVDNAMSHGLNITPIDTWLAVMPQIIARIHNPKPTVRQAVLALLERVAQAHPQGLVYPLTVASNSRLELQHRGATQVLDQMRKGYDTLVQQAHLVSNEFIRAAALWPELWQAALEEASRAYFGKKDADAMLAILEPRHQQMQRGPATLSEITFQQAFGRQLDEAYAWCQRYKQSRDLADINAAWELYYHAFKRIMKQVAKITKLELSAVSPELLNATKLELAVPGTYQPDVPLVRIDSFARTMAVITSKQRPRKISLHGDDGIEYSFLLKGHEDLRQDERVMQLFNLVNTLLKQTPEAARSNLQIQRYSVIPLSPNSGLIGWVANCDTFHSLIQNYRAARNIKYKAEDTVVQRFAPDSQTNSGYVSLPFLQKLEVFKIALDQTKGEDLAQVLWLNSTSAERWLARRMNYTRSLAVMSMVGYILGLGDRHLSNLMFEQFSGEVVHIDFGDCFEVAIQRDKFPEKVPFRLTRMLVNAMGVSGIEGNFRCACESTMGVLRQQKDSVMAMLEAFMHDPLLNWGLNTDETDSSRQSSSSTAMREFKMGEVKARADRNAGSLIEVRRAGHMQEQSHKDEKLLNARAIKVLRRIRSKLVGTDFKTEEKVAEFPQVFPPQSKNNSTCASTKSATRSRGVTEAGVFHQGSARGLVFDSESPQGALLREGRDGDKQKAGSRRNLDVQMQVNRLIREARSHENLCQMFLGWNAFW</sequence>
<dbReference type="CDD" id="cd05169">
    <property type="entry name" value="PIKKc_TOR"/>
    <property type="match status" value="1"/>
</dbReference>
<evidence type="ECO:0000256" key="3">
    <source>
        <dbReference type="ARBA" id="ARBA00022737"/>
    </source>
</evidence>
<dbReference type="GO" id="GO:0031929">
    <property type="term" value="P:TOR signaling"/>
    <property type="evidence" value="ECO:0007669"/>
    <property type="project" value="TreeGrafter"/>
</dbReference>
<dbReference type="InterPro" id="IPR000403">
    <property type="entry name" value="PI3/4_kinase_cat_dom"/>
</dbReference>
<keyword evidence="4 9" id="KW-0547">Nucleotide-binding</keyword>
<dbReference type="Pfam" id="PF08771">
    <property type="entry name" value="FRB_dom"/>
    <property type="match status" value="1"/>
</dbReference>
<dbReference type="Pfam" id="PF23593">
    <property type="entry name" value="HEAT_ATR"/>
    <property type="match status" value="1"/>
</dbReference>
<dbReference type="PANTHER" id="PTHR11139">
    <property type="entry name" value="ATAXIA TELANGIECTASIA MUTATED ATM -RELATED"/>
    <property type="match status" value="1"/>
</dbReference>
<dbReference type="SMART" id="SM01345">
    <property type="entry name" value="Rapamycin_bind"/>
    <property type="match status" value="1"/>
</dbReference>
<dbReference type="Gene3D" id="1.10.1070.11">
    <property type="entry name" value="Phosphatidylinositol 3-/4-kinase, catalytic domain"/>
    <property type="match status" value="1"/>
</dbReference>
<dbReference type="PROSITE" id="PS00915">
    <property type="entry name" value="PI3_4_KINASE_1"/>
    <property type="match status" value="1"/>
</dbReference>
<dbReference type="EC" id="2.7.11.1" evidence="9"/>
<dbReference type="InterPro" id="IPR050517">
    <property type="entry name" value="DDR_Repair_Kinase"/>
</dbReference>
<dbReference type="GO" id="GO:0031931">
    <property type="term" value="C:TORC1 complex"/>
    <property type="evidence" value="ECO:0007669"/>
    <property type="project" value="TreeGrafter"/>
</dbReference>
<dbReference type="PANTHER" id="PTHR11139:SF9">
    <property type="entry name" value="SERINE_THREONINE-PROTEIN KINASE MTOR"/>
    <property type="match status" value="1"/>
</dbReference>
<dbReference type="SUPFAM" id="SSF47212">
    <property type="entry name" value="FKBP12-rapamycin-binding domain of FKBP-rapamycin-associated protein (FRAP)"/>
    <property type="match status" value="1"/>
</dbReference>
<dbReference type="GO" id="GO:0005634">
    <property type="term" value="C:nucleus"/>
    <property type="evidence" value="ECO:0007669"/>
    <property type="project" value="TreeGrafter"/>
</dbReference>
<keyword evidence="3" id="KW-0677">Repeat</keyword>
<name>A0AB34JJ83_PRYPA</name>
<evidence type="ECO:0000256" key="1">
    <source>
        <dbReference type="ARBA" id="ARBA00011031"/>
    </source>
</evidence>
<dbReference type="Proteomes" id="UP001515480">
    <property type="component" value="Unassembled WGS sequence"/>
</dbReference>
<dbReference type="PROSITE" id="PS51189">
    <property type="entry name" value="FAT"/>
    <property type="match status" value="1"/>
</dbReference>
<dbReference type="PROSITE" id="PS51190">
    <property type="entry name" value="FATC"/>
    <property type="match status" value="1"/>
</dbReference>
<dbReference type="InterPro" id="IPR036940">
    <property type="entry name" value="PI3/4_kinase_cat_sf"/>
</dbReference>
<keyword evidence="9" id="KW-0723">Serine/threonine-protein kinase</keyword>
<feature type="domain" description="FAT" evidence="11">
    <location>
        <begin position="1426"/>
        <end position="2019"/>
    </location>
</feature>
<dbReference type="InterPro" id="IPR036738">
    <property type="entry name" value="FRB_sf"/>
</dbReference>
<dbReference type="SUPFAM" id="SSF56112">
    <property type="entry name" value="Protein kinase-like (PK-like)"/>
    <property type="match status" value="1"/>
</dbReference>
<dbReference type="PROSITE" id="PS00916">
    <property type="entry name" value="PI3_4_KINASE_2"/>
    <property type="match status" value="1"/>
</dbReference>
<dbReference type="InterPro" id="IPR009076">
    <property type="entry name" value="FRB_dom"/>
</dbReference>
<evidence type="ECO:0000259" key="12">
    <source>
        <dbReference type="PROSITE" id="PS51190"/>
    </source>
</evidence>
<protein>
    <recommendedName>
        <fullName evidence="9">Serine/threonine-protein kinase TOR</fullName>
        <ecNumber evidence="9">2.7.11.1</ecNumber>
    </recommendedName>
</protein>
<comment type="caution">
    <text evidence="13">The sequence shown here is derived from an EMBL/GenBank/DDBJ whole genome shotgun (WGS) entry which is preliminary data.</text>
</comment>
<dbReference type="InterPro" id="IPR026683">
    <property type="entry name" value="TOR_cat"/>
</dbReference>
<dbReference type="SMART" id="SM01346">
    <property type="entry name" value="DUF3385"/>
    <property type="match status" value="1"/>
</dbReference>
<reference evidence="13 14" key="1">
    <citation type="journal article" date="2024" name="Science">
        <title>Giant polyketide synthase enzymes in the biosynthesis of giant marine polyether toxins.</title>
        <authorList>
            <person name="Fallon T.R."/>
            <person name="Shende V.V."/>
            <person name="Wierzbicki I.H."/>
            <person name="Pendleton A.L."/>
            <person name="Watervoot N.F."/>
            <person name="Auber R.P."/>
            <person name="Gonzalez D.J."/>
            <person name="Wisecaver J.H."/>
            <person name="Moore B.S."/>
        </authorList>
    </citation>
    <scope>NUCLEOTIDE SEQUENCE [LARGE SCALE GENOMIC DNA]</scope>
    <source>
        <strain evidence="13 14">12B1</strain>
    </source>
</reference>
<evidence type="ECO:0000313" key="14">
    <source>
        <dbReference type="Proteomes" id="UP001515480"/>
    </source>
</evidence>
<evidence type="ECO:0000256" key="8">
    <source>
        <dbReference type="ARBA" id="ARBA00048679"/>
    </source>
</evidence>
<accession>A0AB34JJ83</accession>
<dbReference type="FunFam" id="1.10.1070.11:FF:000029">
    <property type="entry name" value="Serine/threonine-protein kinase TOR"/>
    <property type="match status" value="1"/>
</dbReference>
<dbReference type="SUPFAM" id="SSF48371">
    <property type="entry name" value="ARM repeat"/>
    <property type="match status" value="2"/>
</dbReference>
<dbReference type="GO" id="GO:0016242">
    <property type="term" value="P:negative regulation of macroautophagy"/>
    <property type="evidence" value="ECO:0007669"/>
    <property type="project" value="TreeGrafter"/>
</dbReference>
<evidence type="ECO:0000256" key="5">
    <source>
        <dbReference type="ARBA" id="ARBA00022777"/>
    </source>
</evidence>
<evidence type="ECO:0000256" key="7">
    <source>
        <dbReference type="ARBA" id="ARBA00047899"/>
    </source>
</evidence>
<comment type="similarity">
    <text evidence="1 9">Belongs to the PI3/PI4-kinase family.</text>
</comment>
<dbReference type="Pfam" id="PF00454">
    <property type="entry name" value="PI3_PI4_kinase"/>
    <property type="match status" value="1"/>
</dbReference>
<evidence type="ECO:0000313" key="13">
    <source>
        <dbReference type="EMBL" id="KAL1521018.1"/>
    </source>
</evidence>
<dbReference type="GO" id="GO:0044877">
    <property type="term" value="F:protein-containing complex binding"/>
    <property type="evidence" value="ECO:0007669"/>
    <property type="project" value="InterPro"/>
</dbReference>
<dbReference type="InterPro" id="IPR003151">
    <property type="entry name" value="PIK-rel_kinase_FAT"/>
</dbReference>
<organism evidence="13 14">
    <name type="scientific">Prymnesium parvum</name>
    <name type="common">Toxic golden alga</name>
    <dbReference type="NCBI Taxonomy" id="97485"/>
    <lineage>
        <taxon>Eukaryota</taxon>
        <taxon>Haptista</taxon>
        <taxon>Haptophyta</taxon>
        <taxon>Prymnesiophyceae</taxon>
        <taxon>Prymnesiales</taxon>
        <taxon>Prymnesiaceae</taxon>
        <taxon>Prymnesium</taxon>
    </lineage>
</organism>
<evidence type="ECO:0000259" key="11">
    <source>
        <dbReference type="PROSITE" id="PS51189"/>
    </source>
</evidence>
<dbReference type="InterPro" id="IPR016024">
    <property type="entry name" value="ARM-type_fold"/>
</dbReference>
<dbReference type="GO" id="GO:0031932">
    <property type="term" value="C:TORC2 complex"/>
    <property type="evidence" value="ECO:0007669"/>
    <property type="project" value="TreeGrafter"/>
</dbReference>
<feature type="domain" description="FATC" evidence="12">
    <location>
        <begin position="2626"/>
        <end position="2658"/>
    </location>
</feature>
<comment type="catalytic activity">
    <reaction evidence="8">
        <text>L-seryl-[protein] + ATP = O-phospho-L-seryl-[protein] + ADP + H(+)</text>
        <dbReference type="Rhea" id="RHEA:17989"/>
        <dbReference type="Rhea" id="RHEA-COMP:9863"/>
        <dbReference type="Rhea" id="RHEA-COMP:11604"/>
        <dbReference type="ChEBI" id="CHEBI:15378"/>
        <dbReference type="ChEBI" id="CHEBI:29999"/>
        <dbReference type="ChEBI" id="CHEBI:30616"/>
        <dbReference type="ChEBI" id="CHEBI:83421"/>
        <dbReference type="ChEBI" id="CHEBI:456216"/>
        <dbReference type="EC" id="2.7.11.1"/>
    </reaction>
</comment>
<dbReference type="GO" id="GO:0005524">
    <property type="term" value="F:ATP binding"/>
    <property type="evidence" value="ECO:0007669"/>
    <property type="project" value="UniProtKB-KW"/>
</dbReference>
<feature type="domain" description="PI3K/PI4K catalytic" evidence="10">
    <location>
        <begin position="2193"/>
        <end position="2519"/>
    </location>
</feature>
<dbReference type="InterPro" id="IPR014009">
    <property type="entry name" value="PIK_FAT"/>
</dbReference>
<keyword evidence="14" id="KW-1185">Reference proteome</keyword>
<dbReference type="Pfam" id="PF02259">
    <property type="entry name" value="FAT"/>
    <property type="match status" value="1"/>
</dbReference>
<dbReference type="InterPro" id="IPR024585">
    <property type="entry name" value="mTOR_dom"/>
</dbReference>
<keyword evidence="6 9" id="KW-0067">ATP-binding</keyword>
<proteinExistence type="inferred from homology"/>
<keyword evidence="5 9" id="KW-0418">Kinase</keyword>
<dbReference type="Gene3D" id="1.20.120.150">
    <property type="entry name" value="FKBP12-rapamycin binding domain"/>
    <property type="match status" value="1"/>
</dbReference>
<dbReference type="InterPro" id="IPR011009">
    <property type="entry name" value="Kinase-like_dom_sf"/>
</dbReference>
<evidence type="ECO:0000256" key="2">
    <source>
        <dbReference type="ARBA" id="ARBA00022679"/>
    </source>
</evidence>
<keyword evidence="2 9" id="KW-0808">Transferase</keyword>
<evidence type="ECO:0000259" key="10">
    <source>
        <dbReference type="PROSITE" id="PS50290"/>
    </source>
</evidence>
<dbReference type="GO" id="GO:0005737">
    <property type="term" value="C:cytoplasm"/>
    <property type="evidence" value="ECO:0007669"/>
    <property type="project" value="TreeGrafter"/>
</dbReference>
<dbReference type="SMART" id="SM01343">
    <property type="entry name" value="FATC"/>
    <property type="match status" value="1"/>
</dbReference>
<evidence type="ECO:0000256" key="9">
    <source>
        <dbReference type="RuleBase" id="RU364109"/>
    </source>
</evidence>
<dbReference type="Pfam" id="PF11865">
    <property type="entry name" value="mTOR_dom"/>
    <property type="match status" value="1"/>
</dbReference>
<dbReference type="Pfam" id="PF02260">
    <property type="entry name" value="FATC"/>
    <property type="match status" value="1"/>
</dbReference>
<dbReference type="GO" id="GO:0004674">
    <property type="term" value="F:protein serine/threonine kinase activity"/>
    <property type="evidence" value="ECO:0007669"/>
    <property type="project" value="UniProtKB-KW"/>
</dbReference>
<comment type="catalytic activity">
    <reaction evidence="7 9">
        <text>L-threonyl-[protein] + ATP = O-phospho-L-threonyl-[protein] + ADP + H(+)</text>
        <dbReference type="Rhea" id="RHEA:46608"/>
        <dbReference type="Rhea" id="RHEA-COMP:11060"/>
        <dbReference type="Rhea" id="RHEA-COMP:11605"/>
        <dbReference type="ChEBI" id="CHEBI:15378"/>
        <dbReference type="ChEBI" id="CHEBI:30013"/>
        <dbReference type="ChEBI" id="CHEBI:30616"/>
        <dbReference type="ChEBI" id="CHEBI:61977"/>
        <dbReference type="ChEBI" id="CHEBI:456216"/>
        <dbReference type="EC" id="2.7.11.1"/>
    </reaction>
</comment>
<gene>
    <name evidence="13" type="ORF">AB1Y20_022574</name>
</gene>
<dbReference type="InterPro" id="IPR003152">
    <property type="entry name" value="FATC_dom"/>
</dbReference>
<dbReference type="PROSITE" id="PS50290">
    <property type="entry name" value="PI3_4_KINASE_3"/>
    <property type="match status" value="1"/>
</dbReference>
<evidence type="ECO:0000256" key="6">
    <source>
        <dbReference type="ARBA" id="ARBA00022840"/>
    </source>
</evidence>
<dbReference type="InterPro" id="IPR018936">
    <property type="entry name" value="PI3/4_kinase_CS"/>
</dbReference>
<dbReference type="Gene3D" id="1.25.10.10">
    <property type="entry name" value="Leucine-rich Repeat Variant"/>
    <property type="match status" value="3"/>
</dbReference>
<dbReference type="FunFam" id="1.20.120.150:FF:000001">
    <property type="entry name" value="Serine/threonine-protein kinase TOR"/>
    <property type="match status" value="1"/>
</dbReference>
<evidence type="ECO:0000256" key="4">
    <source>
        <dbReference type="ARBA" id="ARBA00022741"/>
    </source>
</evidence>
<dbReference type="InterPro" id="IPR011989">
    <property type="entry name" value="ARM-like"/>
</dbReference>
<dbReference type="InterPro" id="IPR057564">
    <property type="entry name" value="HEAT_ATR"/>
</dbReference>
<dbReference type="SMART" id="SM00146">
    <property type="entry name" value="PI3Kc"/>
    <property type="match status" value="1"/>
</dbReference>